<sequence>MSLGKSLYHARKKSGLSQEEVAGKLGVSRQTISKWELDETLPDIRQSKKLSRLYHLTLDELIDFDIELKEIEEAIDSVSETKQRQIDWTDVWGKKYPVLISYQNTVDIQDYAMRLHELLDSLKRRYGYNDLDAMLVLKDILGHTWNAKSIPNRKDAP</sequence>
<reference evidence="3" key="2">
    <citation type="journal article" date="2021" name="PeerJ">
        <title>Extensive microbial diversity within the chicken gut microbiome revealed by metagenomics and culture.</title>
        <authorList>
            <person name="Gilroy R."/>
            <person name="Ravi A."/>
            <person name="Getino M."/>
            <person name="Pursley I."/>
            <person name="Horton D.L."/>
            <person name="Alikhan N.F."/>
            <person name="Baker D."/>
            <person name="Gharbi K."/>
            <person name="Hall N."/>
            <person name="Watson M."/>
            <person name="Adriaenssens E.M."/>
            <person name="Foster-Nyarko E."/>
            <person name="Jarju S."/>
            <person name="Secka A."/>
            <person name="Antonio M."/>
            <person name="Oren A."/>
            <person name="Chaudhuri R.R."/>
            <person name="La Ragione R."/>
            <person name="Hildebrand F."/>
            <person name="Pallen M.J."/>
        </authorList>
    </citation>
    <scope>NUCLEOTIDE SEQUENCE</scope>
    <source>
        <strain evidence="3">CHK190-19873</strain>
    </source>
</reference>
<dbReference type="PROSITE" id="PS50943">
    <property type="entry name" value="HTH_CROC1"/>
    <property type="match status" value="1"/>
</dbReference>
<reference evidence="3" key="1">
    <citation type="submission" date="2020-10" db="EMBL/GenBank/DDBJ databases">
        <authorList>
            <person name="Gilroy R."/>
        </authorList>
    </citation>
    <scope>NUCLEOTIDE SEQUENCE</scope>
    <source>
        <strain evidence="3">CHK190-19873</strain>
    </source>
</reference>
<dbReference type="GO" id="GO:0003677">
    <property type="term" value="F:DNA binding"/>
    <property type="evidence" value="ECO:0007669"/>
    <property type="project" value="UniProtKB-KW"/>
</dbReference>
<accession>A0A9D1EQV4</accession>
<dbReference type="PANTHER" id="PTHR46558:SF13">
    <property type="entry name" value="HTH-TYPE TRANSCRIPTIONAL REGULATOR IMMR"/>
    <property type="match status" value="1"/>
</dbReference>
<dbReference type="SMART" id="SM00530">
    <property type="entry name" value="HTH_XRE"/>
    <property type="match status" value="1"/>
</dbReference>
<name>A0A9D1EQV4_9FIRM</name>
<dbReference type="Proteomes" id="UP000823935">
    <property type="component" value="Unassembled WGS sequence"/>
</dbReference>
<evidence type="ECO:0000256" key="1">
    <source>
        <dbReference type="ARBA" id="ARBA00023125"/>
    </source>
</evidence>
<keyword evidence="1" id="KW-0238">DNA-binding</keyword>
<proteinExistence type="predicted"/>
<protein>
    <submittedName>
        <fullName evidence="3">Helix-turn-helix transcriptional regulator</fullName>
    </submittedName>
</protein>
<comment type="caution">
    <text evidence="3">The sequence shown here is derived from an EMBL/GenBank/DDBJ whole genome shotgun (WGS) entry which is preliminary data.</text>
</comment>
<dbReference type="EMBL" id="DVIQ01000008">
    <property type="protein sequence ID" value="HIS30238.1"/>
    <property type="molecule type" value="Genomic_DNA"/>
</dbReference>
<dbReference type="InterPro" id="IPR010982">
    <property type="entry name" value="Lambda_DNA-bd_dom_sf"/>
</dbReference>
<feature type="domain" description="HTH cro/C1-type" evidence="2">
    <location>
        <begin position="7"/>
        <end position="61"/>
    </location>
</feature>
<dbReference type="SUPFAM" id="SSF47413">
    <property type="entry name" value="lambda repressor-like DNA-binding domains"/>
    <property type="match status" value="1"/>
</dbReference>
<gene>
    <name evidence="3" type="ORF">IAB44_01605</name>
</gene>
<evidence type="ECO:0000313" key="4">
    <source>
        <dbReference type="Proteomes" id="UP000823935"/>
    </source>
</evidence>
<evidence type="ECO:0000313" key="3">
    <source>
        <dbReference type="EMBL" id="HIS30238.1"/>
    </source>
</evidence>
<evidence type="ECO:0000259" key="2">
    <source>
        <dbReference type="PROSITE" id="PS50943"/>
    </source>
</evidence>
<dbReference type="CDD" id="cd00093">
    <property type="entry name" value="HTH_XRE"/>
    <property type="match status" value="1"/>
</dbReference>
<dbReference type="PANTHER" id="PTHR46558">
    <property type="entry name" value="TRACRIPTIONAL REGULATORY PROTEIN-RELATED-RELATED"/>
    <property type="match status" value="1"/>
</dbReference>
<dbReference type="Gene3D" id="1.10.260.40">
    <property type="entry name" value="lambda repressor-like DNA-binding domains"/>
    <property type="match status" value="1"/>
</dbReference>
<dbReference type="AlphaFoldDB" id="A0A9D1EQV4"/>
<dbReference type="Pfam" id="PF01381">
    <property type="entry name" value="HTH_3"/>
    <property type="match status" value="1"/>
</dbReference>
<organism evidence="3 4">
    <name type="scientific">Candidatus Limivivens intestinipullorum</name>
    <dbReference type="NCBI Taxonomy" id="2840858"/>
    <lineage>
        <taxon>Bacteria</taxon>
        <taxon>Bacillati</taxon>
        <taxon>Bacillota</taxon>
        <taxon>Clostridia</taxon>
        <taxon>Lachnospirales</taxon>
        <taxon>Lachnospiraceae</taxon>
        <taxon>Lachnospiraceae incertae sedis</taxon>
        <taxon>Candidatus Limivivens</taxon>
    </lineage>
</organism>
<dbReference type="InterPro" id="IPR001387">
    <property type="entry name" value="Cro/C1-type_HTH"/>
</dbReference>